<proteinExistence type="predicted"/>
<name>A0ABQ5SVM9_9ACTN</name>
<comment type="caution">
    <text evidence="2">The sequence shown here is derived from an EMBL/GenBank/DDBJ whole genome shotgun (WGS) entry which is preliminary data.</text>
</comment>
<evidence type="ECO:0000313" key="3">
    <source>
        <dbReference type="Proteomes" id="UP001142292"/>
    </source>
</evidence>
<keyword evidence="3" id="KW-1185">Reference proteome</keyword>
<feature type="region of interest" description="Disordered" evidence="1">
    <location>
        <begin position="1"/>
        <end position="34"/>
    </location>
</feature>
<reference evidence="2" key="2">
    <citation type="submission" date="2023-01" db="EMBL/GenBank/DDBJ databases">
        <authorList>
            <person name="Sun Q."/>
            <person name="Evtushenko L."/>
        </authorList>
    </citation>
    <scope>NUCLEOTIDE SEQUENCE</scope>
    <source>
        <strain evidence="2">VKM Ac-1246</strain>
    </source>
</reference>
<dbReference type="Proteomes" id="UP001142292">
    <property type="component" value="Unassembled WGS sequence"/>
</dbReference>
<protein>
    <submittedName>
        <fullName evidence="2">Uncharacterized protein</fullName>
    </submittedName>
</protein>
<sequence>MAYEASAANRIHSAETSSPRDRASTTQQTAPTTATTVQMAMDFQLGPERGPEVVGWAVDVDMVSLGFSAVTVVVTAVSA</sequence>
<organism evidence="2 3">
    <name type="scientific">Nocardioides luteus</name>
    <dbReference type="NCBI Taxonomy" id="1844"/>
    <lineage>
        <taxon>Bacteria</taxon>
        <taxon>Bacillati</taxon>
        <taxon>Actinomycetota</taxon>
        <taxon>Actinomycetes</taxon>
        <taxon>Propionibacteriales</taxon>
        <taxon>Nocardioidaceae</taxon>
        <taxon>Nocardioides</taxon>
    </lineage>
</organism>
<evidence type="ECO:0000256" key="1">
    <source>
        <dbReference type="SAM" id="MobiDB-lite"/>
    </source>
</evidence>
<dbReference type="EMBL" id="BSEL01000004">
    <property type="protein sequence ID" value="GLJ67916.1"/>
    <property type="molecule type" value="Genomic_DNA"/>
</dbReference>
<reference evidence="2" key="1">
    <citation type="journal article" date="2014" name="Int. J. Syst. Evol. Microbiol.">
        <title>Complete genome of a new Firmicutes species belonging to the dominant human colonic microbiota ('Ruminococcus bicirculans') reveals two chromosomes and a selective capacity to utilize plant glucans.</title>
        <authorList>
            <consortium name="NISC Comparative Sequencing Program"/>
            <person name="Wegmann U."/>
            <person name="Louis P."/>
            <person name="Goesmann A."/>
            <person name="Henrissat B."/>
            <person name="Duncan S.H."/>
            <person name="Flint H.J."/>
        </authorList>
    </citation>
    <scope>NUCLEOTIDE SEQUENCE</scope>
    <source>
        <strain evidence="2">VKM Ac-1246</strain>
    </source>
</reference>
<feature type="compositionally biased region" description="Low complexity" evidence="1">
    <location>
        <begin position="25"/>
        <end position="34"/>
    </location>
</feature>
<evidence type="ECO:0000313" key="2">
    <source>
        <dbReference type="EMBL" id="GLJ67916.1"/>
    </source>
</evidence>
<gene>
    <name evidence="2" type="ORF">GCM10017579_19520</name>
</gene>
<accession>A0ABQ5SVM9</accession>